<name>A0ABQ8TCE9_PERAM</name>
<protein>
    <submittedName>
        <fullName evidence="2">Uncharacterized protein</fullName>
    </submittedName>
</protein>
<dbReference type="EMBL" id="JAJSOF020000013">
    <property type="protein sequence ID" value="KAJ4443355.1"/>
    <property type="molecule type" value="Genomic_DNA"/>
</dbReference>
<accession>A0ABQ8TCE9</accession>
<proteinExistence type="predicted"/>
<sequence>MMMDLCKGDNELPGSLKAICKYENTISTSGPCRANSCPDVLRDMTALFNRRGGDMQQSSSSIRPTGDTLHAIQATDVTDNRLEQ</sequence>
<organism evidence="2 3">
    <name type="scientific">Periplaneta americana</name>
    <name type="common">American cockroach</name>
    <name type="synonym">Blatta americana</name>
    <dbReference type="NCBI Taxonomy" id="6978"/>
    <lineage>
        <taxon>Eukaryota</taxon>
        <taxon>Metazoa</taxon>
        <taxon>Ecdysozoa</taxon>
        <taxon>Arthropoda</taxon>
        <taxon>Hexapoda</taxon>
        <taxon>Insecta</taxon>
        <taxon>Pterygota</taxon>
        <taxon>Neoptera</taxon>
        <taxon>Polyneoptera</taxon>
        <taxon>Dictyoptera</taxon>
        <taxon>Blattodea</taxon>
        <taxon>Blattoidea</taxon>
        <taxon>Blattidae</taxon>
        <taxon>Blattinae</taxon>
        <taxon>Periplaneta</taxon>
    </lineage>
</organism>
<evidence type="ECO:0000313" key="2">
    <source>
        <dbReference type="EMBL" id="KAJ4443355.1"/>
    </source>
</evidence>
<comment type="caution">
    <text evidence="2">The sequence shown here is derived from an EMBL/GenBank/DDBJ whole genome shotgun (WGS) entry which is preliminary data.</text>
</comment>
<feature type="region of interest" description="Disordered" evidence="1">
    <location>
        <begin position="50"/>
        <end position="84"/>
    </location>
</feature>
<evidence type="ECO:0000256" key="1">
    <source>
        <dbReference type="SAM" id="MobiDB-lite"/>
    </source>
</evidence>
<dbReference type="Proteomes" id="UP001148838">
    <property type="component" value="Unassembled WGS sequence"/>
</dbReference>
<reference evidence="2 3" key="1">
    <citation type="journal article" date="2022" name="Allergy">
        <title>Genome assembly and annotation of Periplaneta americana reveal a comprehensive cockroach allergen profile.</title>
        <authorList>
            <person name="Wang L."/>
            <person name="Xiong Q."/>
            <person name="Saelim N."/>
            <person name="Wang L."/>
            <person name="Nong W."/>
            <person name="Wan A.T."/>
            <person name="Shi M."/>
            <person name="Liu X."/>
            <person name="Cao Q."/>
            <person name="Hui J.H.L."/>
            <person name="Sookrung N."/>
            <person name="Leung T.F."/>
            <person name="Tungtrongchitr A."/>
            <person name="Tsui S.K.W."/>
        </authorList>
    </citation>
    <scope>NUCLEOTIDE SEQUENCE [LARGE SCALE GENOMIC DNA]</scope>
    <source>
        <strain evidence="2">PWHHKU_190912</strain>
    </source>
</reference>
<evidence type="ECO:0000313" key="3">
    <source>
        <dbReference type="Proteomes" id="UP001148838"/>
    </source>
</evidence>
<gene>
    <name evidence="2" type="ORF">ANN_05023</name>
</gene>
<keyword evidence="3" id="KW-1185">Reference proteome</keyword>